<dbReference type="Gene3D" id="3.30.1300.10">
    <property type="entry name" value="Pantoate-beta-alanine ligase, C-terminal domain"/>
    <property type="match status" value="1"/>
</dbReference>
<accession>A0A5J6MG70</accession>
<feature type="binding site" evidence="8">
    <location>
        <begin position="159"/>
        <end position="162"/>
    </location>
    <ligand>
        <name>ATP</name>
        <dbReference type="ChEBI" id="CHEBI:30616"/>
    </ligand>
</feature>
<feature type="binding site" evidence="8">
    <location>
        <begin position="42"/>
        <end position="49"/>
    </location>
    <ligand>
        <name>ATP</name>
        <dbReference type="ChEBI" id="CHEBI:30616"/>
    </ligand>
</feature>
<dbReference type="SUPFAM" id="SSF52374">
    <property type="entry name" value="Nucleotidylyl transferase"/>
    <property type="match status" value="1"/>
</dbReference>
<dbReference type="HAMAP" id="MF_00158">
    <property type="entry name" value="PanC"/>
    <property type="match status" value="1"/>
</dbReference>
<keyword evidence="4 8" id="KW-0566">Pantothenate biosynthesis</keyword>
<sequence length="295" mass="32182">MAALAQRSALPETPVLRTVAELRAQIGEWRGQGETIGLVPTMGALHEGHLTLVRQAKAECSRAVATLFVNPTQFAPAEDFDAYPRDEAKDRALLATVGCDLLFAPSVETVYPQGFSTTVEVKGLTRHLDGPFRPSHFAGVATVVSKLLLMAAPARAYFGEKDFQQYQVIRRLARDLDIPTQIVGVPTVREADGLALSSRNRYMTPAERQIASRLPRLMQTLAARLEGGAEIEAALAQARLELLSAGFDRVDYLDLADEATLTPSVAPQGPARLFVAVWIGRTRLIDNWPLSLPEN</sequence>
<reference evidence="9 10" key="1">
    <citation type="submission" date="2019-08" db="EMBL/GenBank/DDBJ databases">
        <title>Hyperibacter terrae gen. nov., sp. nov. and Hyperibacter viscosus sp. nov., two new members in the family Rhodospirillaceae isolated from the rhizosphere of Hypericum perforatum.</title>
        <authorList>
            <person name="Noviana Z."/>
        </authorList>
    </citation>
    <scope>NUCLEOTIDE SEQUENCE [LARGE SCALE GENOMIC DNA]</scope>
    <source>
        <strain evidence="9 10">R5913</strain>
    </source>
</reference>
<dbReference type="GO" id="GO:0015940">
    <property type="term" value="P:pantothenate biosynthetic process"/>
    <property type="evidence" value="ECO:0007669"/>
    <property type="project" value="UniProtKB-UniRule"/>
</dbReference>
<dbReference type="EC" id="6.3.2.1" evidence="8"/>
<comment type="function">
    <text evidence="8">Catalyzes the condensation of pantoate with beta-alanine in an ATP-dependent reaction via a pantoyl-adenylate intermediate.</text>
</comment>
<name>A0A5J6MG70_9PROT</name>
<dbReference type="RefSeq" id="WP_151175721.1">
    <property type="nucleotide sequence ID" value="NZ_CP042906.1"/>
</dbReference>
<dbReference type="GO" id="GO:0005829">
    <property type="term" value="C:cytosol"/>
    <property type="evidence" value="ECO:0007669"/>
    <property type="project" value="TreeGrafter"/>
</dbReference>
<evidence type="ECO:0000256" key="7">
    <source>
        <dbReference type="ARBA" id="ARBA00048258"/>
    </source>
</evidence>
<dbReference type="AlphaFoldDB" id="A0A5J6MG70"/>
<dbReference type="UniPathway" id="UPA00028">
    <property type="reaction ID" value="UER00005"/>
</dbReference>
<dbReference type="InterPro" id="IPR014729">
    <property type="entry name" value="Rossmann-like_a/b/a_fold"/>
</dbReference>
<protein>
    <recommendedName>
        <fullName evidence="8">Pantothenate synthetase</fullName>
        <shortName evidence="8">PS</shortName>
        <ecNumber evidence="8">6.3.2.1</ecNumber>
    </recommendedName>
    <alternativeName>
        <fullName evidence="8">Pantoate--beta-alanine ligase</fullName>
    </alternativeName>
    <alternativeName>
        <fullName evidence="8">Pantoate-activating enzyme</fullName>
    </alternativeName>
</protein>
<organism evidence="9 10">
    <name type="scientific">Hypericibacter terrae</name>
    <dbReference type="NCBI Taxonomy" id="2602015"/>
    <lineage>
        <taxon>Bacteria</taxon>
        <taxon>Pseudomonadati</taxon>
        <taxon>Pseudomonadota</taxon>
        <taxon>Alphaproteobacteria</taxon>
        <taxon>Rhodospirillales</taxon>
        <taxon>Dongiaceae</taxon>
        <taxon>Hypericibacter</taxon>
    </lineage>
</organism>
<dbReference type="InterPro" id="IPR003721">
    <property type="entry name" value="Pantoate_ligase"/>
</dbReference>
<keyword evidence="6 8" id="KW-0067">ATP-binding</keyword>
<proteinExistence type="inferred from homology"/>
<feature type="binding site" evidence="8">
    <location>
        <begin position="196"/>
        <end position="199"/>
    </location>
    <ligand>
        <name>ATP</name>
        <dbReference type="ChEBI" id="CHEBI:30616"/>
    </ligand>
</feature>
<dbReference type="Pfam" id="PF02569">
    <property type="entry name" value="Pantoate_ligase"/>
    <property type="match status" value="1"/>
</dbReference>
<dbReference type="PANTHER" id="PTHR21299">
    <property type="entry name" value="CYTIDYLATE KINASE/PANTOATE-BETA-ALANINE LIGASE"/>
    <property type="match status" value="1"/>
</dbReference>
<comment type="miscellaneous">
    <text evidence="8">The reaction proceeds by a bi uni uni bi ping pong mechanism.</text>
</comment>
<keyword evidence="8" id="KW-0963">Cytoplasm</keyword>
<evidence type="ECO:0000256" key="5">
    <source>
        <dbReference type="ARBA" id="ARBA00022741"/>
    </source>
</evidence>
<dbReference type="Proteomes" id="UP000326202">
    <property type="component" value="Chromosome"/>
</dbReference>
<keyword evidence="5 8" id="KW-0547">Nucleotide-binding</keyword>
<evidence type="ECO:0000256" key="3">
    <source>
        <dbReference type="ARBA" id="ARBA00022598"/>
    </source>
</evidence>
<feature type="binding site" evidence="8">
    <location>
        <position position="188"/>
    </location>
    <ligand>
        <name>ATP</name>
        <dbReference type="ChEBI" id="CHEBI:30616"/>
    </ligand>
</feature>
<gene>
    <name evidence="8 9" type="primary">panC</name>
    <name evidence="9" type="ORF">FRZ44_05310</name>
</gene>
<dbReference type="EMBL" id="CP042906">
    <property type="protein sequence ID" value="QEX15250.1"/>
    <property type="molecule type" value="Genomic_DNA"/>
</dbReference>
<evidence type="ECO:0000256" key="2">
    <source>
        <dbReference type="ARBA" id="ARBA00009256"/>
    </source>
</evidence>
<dbReference type="Gene3D" id="3.40.50.620">
    <property type="entry name" value="HUPs"/>
    <property type="match status" value="1"/>
</dbReference>
<comment type="subcellular location">
    <subcellularLocation>
        <location evidence="8">Cytoplasm</location>
    </subcellularLocation>
</comment>
<dbReference type="CDD" id="cd00560">
    <property type="entry name" value="PanC"/>
    <property type="match status" value="1"/>
</dbReference>
<dbReference type="GO" id="GO:0004592">
    <property type="term" value="F:pantoate-beta-alanine ligase activity"/>
    <property type="evidence" value="ECO:0007669"/>
    <property type="project" value="UniProtKB-UniRule"/>
</dbReference>
<evidence type="ECO:0000313" key="9">
    <source>
        <dbReference type="EMBL" id="QEX15250.1"/>
    </source>
</evidence>
<dbReference type="PANTHER" id="PTHR21299:SF1">
    <property type="entry name" value="PANTOATE--BETA-ALANINE LIGASE"/>
    <property type="match status" value="1"/>
</dbReference>
<comment type="subunit">
    <text evidence="8">Homodimer.</text>
</comment>
<feature type="active site" description="Proton donor" evidence="8">
    <location>
        <position position="49"/>
    </location>
</feature>
<comment type="pathway">
    <text evidence="1 8">Cofactor biosynthesis; (R)-pantothenate biosynthesis; (R)-pantothenate from (R)-pantoate and beta-alanine: step 1/1.</text>
</comment>
<evidence type="ECO:0000256" key="8">
    <source>
        <dbReference type="HAMAP-Rule" id="MF_00158"/>
    </source>
</evidence>
<feature type="binding site" evidence="8">
    <location>
        <position position="165"/>
    </location>
    <ligand>
        <name>(R)-pantoate</name>
        <dbReference type="ChEBI" id="CHEBI:15980"/>
    </ligand>
</feature>
<evidence type="ECO:0000256" key="6">
    <source>
        <dbReference type="ARBA" id="ARBA00022840"/>
    </source>
</evidence>
<evidence type="ECO:0000256" key="4">
    <source>
        <dbReference type="ARBA" id="ARBA00022655"/>
    </source>
</evidence>
<comment type="similarity">
    <text evidence="2 8">Belongs to the pantothenate synthetase family.</text>
</comment>
<feature type="binding site" evidence="8">
    <location>
        <position position="73"/>
    </location>
    <ligand>
        <name>beta-alanine</name>
        <dbReference type="ChEBI" id="CHEBI:57966"/>
    </ligand>
</feature>
<comment type="catalytic activity">
    <reaction evidence="7 8">
        <text>(R)-pantoate + beta-alanine + ATP = (R)-pantothenate + AMP + diphosphate + H(+)</text>
        <dbReference type="Rhea" id="RHEA:10912"/>
        <dbReference type="ChEBI" id="CHEBI:15378"/>
        <dbReference type="ChEBI" id="CHEBI:15980"/>
        <dbReference type="ChEBI" id="CHEBI:29032"/>
        <dbReference type="ChEBI" id="CHEBI:30616"/>
        <dbReference type="ChEBI" id="CHEBI:33019"/>
        <dbReference type="ChEBI" id="CHEBI:57966"/>
        <dbReference type="ChEBI" id="CHEBI:456215"/>
        <dbReference type="EC" id="6.3.2.1"/>
    </reaction>
</comment>
<dbReference type="InterPro" id="IPR042176">
    <property type="entry name" value="Pantoate_ligase_C"/>
</dbReference>
<keyword evidence="3 8" id="KW-0436">Ligase</keyword>
<dbReference type="GO" id="GO:0005524">
    <property type="term" value="F:ATP binding"/>
    <property type="evidence" value="ECO:0007669"/>
    <property type="project" value="UniProtKB-KW"/>
</dbReference>
<dbReference type="OrthoDB" id="9773087at2"/>
<dbReference type="KEGG" id="htq:FRZ44_05310"/>
<keyword evidence="10" id="KW-1185">Reference proteome</keyword>
<dbReference type="NCBIfam" id="TIGR00018">
    <property type="entry name" value="panC"/>
    <property type="match status" value="1"/>
</dbReference>
<evidence type="ECO:0000313" key="10">
    <source>
        <dbReference type="Proteomes" id="UP000326202"/>
    </source>
</evidence>
<evidence type="ECO:0000256" key="1">
    <source>
        <dbReference type="ARBA" id="ARBA00004990"/>
    </source>
</evidence>
<feature type="binding site" evidence="8">
    <location>
        <position position="73"/>
    </location>
    <ligand>
        <name>(R)-pantoate</name>
        <dbReference type="ChEBI" id="CHEBI:15980"/>
    </ligand>
</feature>